<reference evidence="1" key="1">
    <citation type="submission" date="2022-12" db="EMBL/GenBank/DDBJ databases">
        <title>Genome Sequence of Lasiodiplodia mahajangana.</title>
        <authorList>
            <person name="Buettner E."/>
        </authorList>
    </citation>
    <scope>NUCLEOTIDE SEQUENCE</scope>
    <source>
        <strain evidence="1">VT137</strain>
    </source>
</reference>
<dbReference type="Proteomes" id="UP001153332">
    <property type="component" value="Unassembled WGS sequence"/>
</dbReference>
<proteinExistence type="predicted"/>
<comment type="caution">
    <text evidence="1">The sequence shown here is derived from an EMBL/GenBank/DDBJ whole genome shotgun (WGS) entry which is preliminary data.</text>
</comment>
<dbReference type="EMBL" id="JAPUUL010002027">
    <property type="protein sequence ID" value="KAJ8126090.1"/>
    <property type="molecule type" value="Genomic_DNA"/>
</dbReference>
<sequence>MPQGINKRPRISKRSKTGCSECRRRKIKCDEEQPYCSQCLKRGRTCTLQDSQFKHVFLAQQGASHSDTAAKGSTASTSSTVRNGIDPIDVGIERATRSLSPKSNSSSVLPAHRQGNLVPESSEVLRSKQEELYLLRHYAECIAPCLGRWAARSPAPPVPTLRRLPLRLTRAHFGSITPTDAASDYVYPSVSLSQGNLMIQADREDPVVRLLATCILIQYEQLSTSRDAWSGHLTGFSKLLYLIGDEILLRPNPRFQAVYPFTKDVMHIKAGFWNFVVNDLEESFVSHTQTRIDTENLALWRNMGLLIEDDGSLTTEGTPNSLSITPEYARDKALSYSLIRLMCKLMNFLAPSAQRESHMQQLSSSKLENRKKAFISLEKQFEQWYKSLSLSFHADGTFLTEKDGEHTVPTLFRRELWYSSDLCSAMLLYYHMARILLLIHRPRDLLPPSTETIAPFDLLHMLRDMEQRLQLHVSEIFSIVRAKPSDAIRLRAIQPIYVAGRCCTSTRDRRLLILTLRGVEDEVGVATECRVESLLREWNVSHETLGLEPRPRATEHLA</sequence>
<name>A0ACC2JF36_9PEZI</name>
<evidence type="ECO:0000313" key="2">
    <source>
        <dbReference type="Proteomes" id="UP001153332"/>
    </source>
</evidence>
<gene>
    <name evidence="1" type="ORF">O1611_g7548</name>
</gene>
<protein>
    <submittedName>
        <fullName evidence="1">Uncharacterized protein</fullName>
    </submittedName>
</protein>
<accession>A0ACC2JF36</accession>
<evidence type="ECO:0000313" key="1">
    <source>
        <dbReference type="EMBL" id="KAJ8126090.1"/>
    </source>
</evidence>
<keyword evidence="2" id="KW-1185">Reference proteome</keyword>
<organism evidence="1 2">
    <name type="scientific">Lasiodiplodia mahajangana</name>
    <dbReference type="NCBI Taxonomy" id="1108764"/>
    <lineage>
        <taxon>Eukaryota</taxon>
        <taxon>Fungi</taxon>
        <taxon>Dikarya</taxon>
        <taxon>Ascomycota</taxon>
        <taxon>Pezizomycotina</taxon>
        <taxon>Dothideomycetes</taxon>
        <taxon>Dothideomycetes incertae sedis</taxon>
        <taxon>Botryosphaeriales</taxon>
        <taxon>Botryosphaeriaceae</taxon>
        <taxon>Lasiodiplodia</taxon>
    </lineage>
</organism>